<proteinExistence type="predicted"/>
<dbReference type="AlphaFoldDB" id="A0AAX6M9D1"/>
<evidence type="ECO:0008006" key="3">
    <source>
        <dbReference type="Google" id="ProtNLM"/>
    </source>
</evidence>
<gene>
    <name evidence="1" type="ORF">Daesc_009137</name>
</gene>
<comment type="caution">
    <text evidence="1">The sequence shown here is derived from an EMBL/GenBank/DDBJ whole genome shotgun (WGS) entry which is preliminary data.</text>
</comment>
<evidence type="ECO:0000313" key="2">
    <source>
        <dbReference type="Proteomes" id="UP001369815"/>
    </source>
</evidence>
<dbReference type="Proteomes" id="UP001369815">
    <property type="component" value="Unassembled WGS sequence"/>
</dbReference>
<accession>A0AAX6M9D1</accession>
<reference evidence="1 2" key="1">
    <citation type="journal article" date="2024" name="Front Chem Biol">
        <title>Unveiling the potential of Daldinia eschscholtzii MFLUCC 19-0629 through bioactivity and bioinformatics studies for enhanced sustainable agriculture production.</title>
        <authorList>
            <person name="Brooks S."/>
            <person name="Weaver J.A."/>
            <person name="Klomchit A."/>
            <person name="Alharthi S.A."/>
            <person name="Onlamun T."/>
            <person name="Nurani R."/>
            <person name="Vong T.K."/>
            <person name="Alberti F."/>
            <person name="Greco C."/>
        </authorList>
    </citation>
    <scope>NUCLEOTIDE SEQUENCE [LARGE SCALE GENOMIC DNA]</scope>
    <source>
        <strain evidence="1">MFLUCC 19-0629</strain>
    </source>
</reference>
<dbReference type="EMBL" id="JBANMG010000009">
    <property type="protein sequence ID" value="KAK6949064.1"/>
    <property type="molecule type" value="Genomic_DNA"/>
</dbReference>
<keyword evidence="2" id="KW-1185">Reference proteome</keyword>
<name>A0AAX6M9D1_9PEZI</name>
<organism evidence="1 2">
    <name type="scientific">Daldinia eschscholtzii</name>
    <dbReference type="NCBI Taxonomy" id="292717"/>
    <lineage>
        <taxon>Eukaryota</taxon>
        <taxon>Fungi</taxon>
        <taxon>Dikarya</taxon>
        <taxon>Ascomycota</taxon>
        <taxon>Pezizomycotina</taxon>
        <taxon>Sordariomycetes</taxon>
        <taxon>Xylariomycetidae</taxon>
        <taxon>Xylariales</taxon>
        <taxon>Hypoxylaceae</taxon>
        <taxon>Daldinia</taxon>
    </lineage>
</organism>
<protein>
    <recommendedName>
        <fullName evidence="3">F-box domain-containing protein</fullName>
    </recommendedName>
</protein>
<evidence type="ECO:0000313" key="1">
    <source>
        <dbReference type="EMBL" id="KAK6949064.1"/>
    </source>
</evidence>
<sequence length="212" mass="24531">MQTRSQTRAKAFKWGSLPAEIRLMILEAVAHQKSPGWGSLASVCREWRAFLNEGIWRLCSILSTWEPAYDLALEINVYSPSDCDHWFKNIYLSSDDTEHDNEETMLEALRTDPVFHDPKHGWEHGRQVKAPPSSALSHLFKRTWLTCTEAMPRIKAVTSFIIRRQLRRCIGPMGLGLFLSKFDRLERISYEPWAPYDEEAGQFLDRGTHPLL</sequence>